<reference evidence="2" key="3">
    <citation type="submission" date="2025-09" db="UniProtKB">
        <authorList>
            <consortium name="Ensembl"/>
        </authorList>
    </citation>
    <scope>IDENTIFICATION</scope>
</reference>
<dbReference type="InParanoid" id="H2YFB9"/>
<dbReference type="AlphaFoldDB" id="H2YFB9"/>
<reference evidence="3" key="1">
    <citation type="submission" date="2003-08" db="EMBL/GenBank/DDBJ databases">
        <authorList>
            <person name="Birren B."/>
            <person name="Nusbaum C."/>
            <person name="Abebe A."/>
            <person name="Abouelleil A."/>
            <person name="Adekoya E."/>
            <person name="Ait-zahra M."/>
            <person name="Allen N."/>
            <person name="Allen T."/>
            <person name="An P."/>
            <person name="Anderson M."/>
            <person name="Anderson S."/>
            <person name="Arachchi H."/>
            <person name="Armbruster J."/>
            <person name="Bachantsang P."/>
            <person name="Baldwin J."/>
            <person name="Barry A."/>
            <person name="Bayul T."/>
            <person name="Blitshsteyn B."/>
            <person name="Bloom T."/>
            <person name="Blye J."/>
            <person name="Boguslavskiy L."/>
            <person name="Borowsky M."/>
            <person name="Boukhgalter B."/>
            <person name="Brunache A."/>
            <person name="Butler J."/>
            <person name="Calixte N."/>
            <person name="Calvo S."/>
            <person name="Camarata J."/>
            <person name="Campo K."/>
            <person name="Chang J."/>
            <person name="Cheshatsang Y."/>
            <person name="Citroen M."/>
            <person name="Collymore A."/>
            <person name="Considine T."/>
            <person name="Cook A."/>
            <person name="Cooke P."/>
            <person name="Corum B."/>
            <person name="Cuomo C."/>
            <person name="David R."/>
            <person name="Dawoe T."/>
            <person name="Degray S."/>
            <person name="Dodge S."/>
            <person name="Dooley K."/>
            <person name="Dorje P."/>
            <person name="Dorjee K."/>
            <person name="Dorris L."/>
            <person name="Duffey N."/>
            <person name="Dupes A."/>
            <person name="Elkins T."/>
            <person name="Engels R."/>
            <person name="Erickson J."/>
            <person name="Farina A."/>
            <person name="Faro S."/>
            <person name="Ferreira P."/>
            <person name="Fischer H."/>
            <person name="Fitzgerald M."/>
            <person name="Foley K."/>
            <person name="Gage D."/>
            <person name="Galagan J."/>
            <person name="Gearin G."/>
            <person name="Gnerre S."/>
            <person name="Gnirke A."/>
            <person name="Goyette A."/>
            <person name="Graham J."/>
            <person name="Grandbois E."/>
            <person name="Gyaltsen K."/>
            <person name="Hafez N."/>
            <person name="Hagopian D."/>
            <person name="Hagos B."/>
            <person name="Hall J."/>
            <person name="Hatcher B."/>
            <person name="Heller A."/>
            <person name="Higgins H."/>
            <person name="Honan T."/>
            <person name="Horn A."/>
            <person name="Houde N."/>
            <person name="Hughes L."/>
            <person name="Hulme W."/>
            <person name="Husby E."/>
            <person name="Iliev I."/>
            <person name="Jaffe D."/>
            <person name="Jones C."/>
            <person name="Kamal M."/>
            <person name="Kamat A."/>
            <person name="Kamvysselis M."/>
            <person name="Karlsson E."/>
            <person name="Kells C."/>
            <person name="Kieu A."/>
            <person name="Kisner P."/>
            <person name="Kodira C."/>
            <person name="Kulbokas E."/>
            <person name="Labutti K."/>
            <person name="Lama D."/>
            <person name="Landers T."/>
            <person name="Leger J."/>
            <person name="Levine S."/>
            <person name="Lewis D."/>
            <person name="Lewis T."/>
            <person name="Lindblad-toh K."/>
            <person name="Liu X."/>
            <person name="Lokyitsang T."/>
            <person name="Lokyitsang Y."/>
            <person name="Lucien O."/>
            <person name="Lui A."/>
            <person name="Ma L.J."/>
            <person name="Mabbitt R."/>
            <person name="Macdonald J."/>
            <person name="Maclean C."/>
            <person name="Major J."/>
            <person name="Manning J."/>
            <person name="Marabella R."/>
            <person name="Maru K."/>
            <person name="Matthews C."/>
            <person name="Mauceli E."/>
            <person name="Mccarthy M."/>
            <person name="Mcdonough S."/>
            <person name="Mcghee T."/>
            <person name="Meldrim J."/>
            <person name="Meneus L."/>
            <person name="Mesirov J."/>
            <person name="Mihalev A."/>
            <person name="Mihova T."/>
            <person name="Mikkelsen T."/>
            <person name="Mlenga V."/>
            <person name="Moru K."/>
            <person name="Mozes J."/>
            <person name="Mulrain L."/>
            <person name="Munson G."/>
            <person name="Naylor J."/>
            <person name="Newes C."/>
            <person name="Nguyen C."/>
            <person name="Nguyen N."/>
            <person name="Nguyen T."/>
            <person name="Nicol R."/>
            <person name="Nielsen C."/>
            <person name="Nizzari M."/>
            <person name="Norbu C."/>
            <person name="Norbu N."/>
            <person name="O'donnell P."/>
            <person name="Okoawo O."/>
            <person name="O'leary S."/>
            <person name="Omotosho B."/>
            <person name="O'neill K."/>
            <person name="Osman S."/>
            <person name="Parker S."/>
            <person name="Perrin D."/>
            <person name="Phunkhang P."/>
            <person name="Piqani B."/>
            <person name="Purcell S."/>
            <person name="Rachupka T."/>
            <person name="Ramasamy U."/>
            <person name="Rameau R."/>
            <person name="Ray V."/>
            <person name="Raymond C."/>
            <person name="Retta R."/>
            <person name="Richardson S."/>
            <person name="Rise C."/>
            <person name="Rodriguez J."/>
            <person name="Rogers J."/>
            <person name="Rogov P."/>
            <person name="Rutman M."/>
            <person name="Schupbach R."/>
            <person name="Seaman C."/>
            <person name="Settipalli S."/>
            <person name="Sharpe T."/>
            <person name="Sheridan J."/>
            <person name="Sherpa N."/>
            <person name="Shi J."/>
            <person name="Smirnov S."/>
            <person name="Smith C."/>
            <person name="Sougnez C."/>
            <person name="Spencer B."/>
            <person name="Stalker J."/>
            <person name="Stange-thomann N."/>
            <person name="Stavropoulos S."/>
            <person name="Stetson K."/>
            <person name="Stone C."/>
            <person name="Stone S."/>
            <person name="Stubbs M."/>
            <person name="Talamas J."/>
            <person name="Tchuinga P."/>
            <person name="Tenzing P."/>
            <person name="Tesfaye S."/>
            <person name="Theodore J."/>
            <person name="Thoulutsang Y."/>
            <person name="Topham K."/>
            <person name="Towey S."/>
            <person name="Tsamla T."/>
            <person name="Tsomo N."/>
            <person name="Vallee D."/>
            <person name="Vassiliev H."/>
            <person name="Venkataraman V."/>
            <person name="Vinson J."/>
            <person name="Vo A."/>
            <person name="Wade C."/>
            <person name="Wang S."/>
            <person name="Wangchuk T."/>
            <person name="Wangdi T."/>
            <person name="Whittaker C."/>
            <person name="Wilkinson J."/>
            <person name="Wu Y."/>
            <person name="Wyman D."/>
            <person name="Yadav S."/>
            <person name="Yang S."/>
            <person name="Yang X."/>
            <person name="Yeager S."/>
            <person name="Yee E."/>
            <person name="Young G."/>
            <person name="Zainoun J."/>
            <person name="Zembeck L."/>
            <person name="Zimmer A."/>
            <person name="Zody M."/>
            <person name="Lander E."/>
        </authorList>
    </citation>
    <scope>NUCLEOTIDE SEQUENCE [LARGE SCALE GENOMIC DNA]</scope>
</reference>
<dbReference type="GO" id="GO:0000978">
    <property type="term" value="F:RNA polymerase II cis-regulatory region sequence-specific DNA binding"/>
    <property type="evidence" value="ECO:0007669"/>
    <property type="project" value="TreeGrafter"/>
</dbReference>
<keyword evidence="3" id="KW-1185">Reference proteome</keyword>
<dbReference type="SMART" id="SM00225">
    <property type="entry name" value="BTB"/>
    <property type="match status" value="1"/>
</dbReference>
<dbReference type="InterPro" id="IPR011333">
    <property type="entry name" value="SKP1/BTB/POZ_sf"/>
</dbReference>
<dbReference type="InterPro" id="IPR050457">
    <property type="entry name" value="ZnFinger_BTB_dom_contain"/>
</dbReference>
<accession>H2YFB9</accession>
<sequence length="360" mass="41370">MDSLHSYSLKSQNSIGPEHATQLVDRLLQQRKTGMFCDTSITVAEKCFHAHKCVLAGHSGKLDDLITNSSGSGNHAGSVEIVIELNGVKPIAFEVILDYFYTGELKVDSHTAMSVWMTAAYLELNYIVNQCNDFCKYTVQSPSINQASSQENIAMPVYRERTRGKNRRNRLEMTKRGRGRKRKKDLEISVLKSIKTEQNLDDEQIHTVEIIEGDWKESGDPDYKSLTEQRLIPCRTFRVVNEEHMNCLYQKYPDIEEENPFPSGTVEQLLQKGTSHKKKTFEQNALNNTVRYILDALDIVDSKDNRVEDALFLVMDRFAALRENINQPTIRRNMLDKIRHCIHCKKSRTKRRLLQGSELD</sequence>
<dbReference type="Gene3D" id="3.30.710.10">
    <property type="entry name" value="Potassium Channel Kv1.1, Chain A"/>
    <property type="match status" value="1"/>
</dbReference>
<dbReference type="STRING" id="51511.ENSCSAVP00000004017"/>
<dbReference type="PANTHER" id="PTHR46105:SF28">
    <property type="entry name" value="ZINC FINGER PROTEIN 37-LIKE"/>
    <property type="match status" value="1"/>
</dbReference>
<evidence type="ECO:0000313" key="3">
    <source>
        <dbReference type="Proteomes" id="UP000007875"/>
    </source>
</evidence>
<dbReference type="eggNOG" id="KOG1721">
    <property type="taxonomic scope" value="Eukaryota"/>
</dbReference>
<dbReference type="GeneTree" id="ENSGT00940000163715"/>
<dbReference type="HOGENOM" id="CLU_769361_0_0_1"/>
<dbReference type="SUPFAM" id="SSF54695">
    <property type="entry name" value="POZ domain"/>
    <property type="match status" value="1"/>
</dbReference>
<evidence type="ECO:0000313" key="2">
    <source>
        <dbReference type="Ensembl" id="ENSCSAVP00000004017.1"/>
    </source>
</evidence>
<protein>
    <recommendedName>
        <fullName evidence="1">BTB domain-containing protein</fullName>
    </recommendedName>
</protein>
<dbReference type="InterPro" id="IPR000210">
    <property type="entry name" value="BTB/POZ_dom"/>
</dbReference>
<dbReference type="Ensembl" id="ENSCSAVT00000004076.1">
    <property type="protein sequence ID" value="ENSCSAVP00000004017.1"/>
    <property type="gene ID" value="ENSCSAVG00000002374.1"/>
</dbReference>
<reference evidence="2" key="2">
    <citation type="submission" date="2025-08" db="UniProtKB">
        <authorList>
            <consortium name="Ensembl"/>
        </authorList>
    </citation>
    <scope>IDENTIFICATION</scope>
</reference>
<dbReference type="CDD" id="cd18186">
    <property type="entry name" value="BTB_POZ_ZBTB_KLHL-like"/>
    <property type="match status" value="1"/>
</dbReference>
<feature type="domain" description="BTB" evidence="1">
    <location>
        <begin position="37"/>
        <end position="109"/>
    </location>
</feature>
<dbReference type="PROSITE" id="PS50097">
    <property type="entry name" value="BTB"/>
    <property type="match status" value="1"/>
</dbReference>
<evidence type="ECO:0000259" key="1">
    <source>
        <dbReference type="PROSITE" id="PS50097"/>
    </source>
</evidence>
<dbReference type="Proteomes" id="UP000007875">
    <property type="component" value="Unassembled WGS sequence"/>
</dbReference>
<name>H2YFB9_CIOSA</name>
<dbReference type="GO" id="GO:0000981">
    <property type="term" value="F:DNA-binding transcription factor activity, RNA polymerase II-specific"/>
    <property type="evidence" value="ECO:0007669"/>
    <property type="project" value="TreeGrafter"/>
</dbReference>
<dbReference type="PANTHER" id="PTHR46105">
    <property type="entry name" value="AGAP004733-PA"/>
    <property type="match status" value="1"/>
</dbReference>
<organism evidence="2 3">
    <name type="scientific">Ciona savignyi</name>
    <name type="common">Pacific transparent sea squirt</name>
    <dbReference type="NCBI Taxonomy" id="51511"/>
    <lineage>
        <taxon>Eukaryota</taxon>
        <taxon>Metazoa</taxon>
        <taxon>Chordata</taxon>
        <taxon>Tunicata</taxon>
        <taxon>Ascidiacea</taxon>
        <taxon>Phlebobranchia</taxon>
        <taxon>Cionidae</taxon>
        <taxon>Ciona</taxon>
    </lineage>
</organism>
<proteinExistence type="predicted"/>
<dbReference type="Pfam" id="PF00651">
    <property type="entry name" value="BTB"/>
    <property type="match status" value="1"/>
</dbReference>